<gene>
    <name evidence="10" type="ORF">BSL78_27048</name>
</gene>
<feature type="compositionally biased region" description="Polar residues" evidence="7">
    <location>
        <begin position="44"/>
        <end position="56"/>
    </location>
</feature>
<dbReference type="AlphaFoldDB" id="A0A2G8JK61"/>
<dbReference type="GO" id="GO:0012505">
    <property type="term" value="C:endomembrane system"/>
    <property type="evidence" value="ECO:0007669"/>
    <property type="project" value="UniProtKB-SubCell"/>
</dbReference>
<evidence type="ECO:0000256" key="4">
    <source>
        <dbReference type="ARBA" id="ARBA00023136"/>
    </source>
</evidence>
<feature type="transmembrane region" description="Helical" evidence="8">
    <location>
        <begin position="179"/>
        <end position="196"/>
    </location>
</feature>
<dbReference type="Pfam" id="PF22777">
    <property type="entry name" value="VKGC_lumenal_dom"/>
    <property type="match status" value="1"/>
</dbReference>
<feature type="transmembrane region" description="Helical" evidence="8">
    <location>
        <begin position="390"/>
        <end position="410"/>
    </location>
</feature>
<feature type="transmembrane region" description="Helical" evidence="8">
    <location>
        <begin position="147"/>
        <end position="172"/>
    </location>
</feature>
<comment type="caution">
    <text evidence="10">The sequence shown here is derived from an EMBL/GenBank/DDBJ whole genome shotgun (WGS) entry which is preliminary data.</text>
</comment>
<keyword evidence="4 8" id="KW-0472">Membrane</keyword>
<comment type="subcellular location">
    <subcellularLocation>
        <location evidence="1">Endomembrane system</location>
        <topology evidence="1">Multi-pass membrane protein</topology>
    </subcellularLocation>
</comment>
<keyword evidence="11" id="KW-1185">Reference proteome</keyword>
<dbReference type="SMART" id="SM00752">
    <property type="entry name" value="HTTM"/>
    <property type="match status" value="1"/>
</dbReference>
<keyword evidence="2 8" id="KW-0812">Transmembrane</keyword>
<keyword evidence="6" id="KW-0456">Lyase</keyword>
<feature type="compositionally biased region" description="Basic and acidic residues" evidence="7">
    <location>
        <begin position="63"/>
        <end position="72"/>
    </location>
</feature>
<name>A0A2G8JK61_STIJA</name>
<protein>
    <recommendedName>
        <fullName evidence="9">HTTM-like domain-containing protein</fullName>
    </recommendedName>
</protein>
<feature type="transmembrane region" description="Helical" evidence="8">
    <location>
        <begin position="208"/>
        <end position="227"/>
    </location>
</feature>
<organism evidence="10 11">
    <name type="scientific">Stichopus japonicus</name>
    <name type="common">Sea cucumber</name>
    <dbReference type="NCBI Taxonomy" id="307972"/>
    <lineage>
        <taxon>Eukaryota</taxon>
        <taxon>Metazoa</taxon>
        <taxon>Echinodermata</taxon>
        <taxon>Eleutherozoa</taxon>
        <taxon>Echinozoa</taxon>
        <taxon>Holothuroidea</taxon>
        <taxon>Aspidochirotacea</taxon>
        <taxon>Aspidochirotida</taxon>
        <taxon>Stichopodidae</taxon>
        <taxon>Apostichopus</taxon>
    </lineage>
</organism>
<feature type="region of interest" description="Disordered" evidence="7">
    <location>
        <begin position="38"/>
        <end position="72"/>
    </location>
</feature>
<evidence type="ECO:0000256" key="1">
    <source>
        <dbReference type="ARBA" id="ARBA00004127"/>
    </source>
</evidence>
<evidence type="ECO:0000256" key="2">
    <source>
        <dbReference type="ARBA" id="ARBA00022692"/>
    </source>
</evidence>
<feature type="region of interest" description="Disordered" evidence="7">
    <location>
        <begin position="362"/>
        <end position="385"/>
    </location>
</feature>
<feature type="domain" description="HTTM-like" evidence="9">
    <location>
        <begin position="103"/>
        <end position="323"/>
    </location>
</feature>
<evidence type="ECO:0000256" key="3">
    <source>
        <dbReference type="ARBA" id="ARBA00022989"/>
    </source>
</evidence>
<keyword evidence="3 8" id="KW-1133">Transmembrane helix</keyword>
<evidence type="ECO:0000259" key="9">
    <source>
        <dbReference type="SMART" id="SM00752"/>
    </source>
</evidence>
<dbReference type="Proteomes" id="UP000230750">
    <property type="component" value="Unassembled WGS sequence"/>
</dbReference>
<evidence type="ECO:0000256" key="8">
    <source>
        <dbReference type="SAM" id="Phobius"/>
    </source>
</evidence>
<sequence length="759" mass="87972">MPLFPDRRQYLCKRAARNRWVKIETMASGKGTCILSQKQKEISKTNGPNTSRGSTSNKRKSEKYKQTQEVKQETANISPKMKKIFGFTVEDITSWSRFKLLMNQPRDPAGLGIWRILFGFLMVLDVFQERGLPFADDKFSDPNLCFFPLFNFITPLPVDWMYLVYLILLIGAIGMCIGLFYRVSCLLYLIPYWYIFLLDKTTWNNHSYLFGLTAFLMTFVDANRFWSVDAIWNKNICNVHVPVWHYAILRLQIFLVYFIAGLKKLDLDWVQGFSMEELSINWVFDPFRLIGLSNTHIDYFIVHLGLFPYVMLTTSLVFFYPDWPKKLFKKLPASLSTRLPSLTAPAQSFHCVYQRPHEIRNPPKSTCLKTEKRPNHSSSSSSSLSKFTKYHSFGALFFIFYTSIQLFLPYSHFITQGFNNWTNGLYGYSWDMMVHTWNVQHTKLRFLDKASDKEGYLSPDYWTETNRWKTHADMVKQYTTCVANKLHQLGVEEPTLYLDIWLSMNGRFQQRIWNPDTEMITAEWSPFKPTPWLMPLLTDLSDWRTKLAEIEEQLDSHIDVTFVADFPGLFLENFVDPHLGNTSLHVLSGNILVEIPAQKKNVSMAMGDTIKLSAGEFHNVHTVSSTPSCYMYLFVNTTRALINQRVAEFMEQHNLTFEDPDLTASLAELHVNTSDPEVVQILETIFLKLHNVNILNTSSLDKIQLFLQEKFHLLQRSASRMGQAMNHILLGGESVGALYMAEMEAQNEDDNPSPPRDEL</sequence>
<dbReference type="Pfam" id="PF05090">
    <property type="entry name" value="HTTM"/>
    <property type="match status" value="1"/>
</dbReference>
<dbReference type="STRING" id="307972.A0A2G8JK61"/>
<reference evidence="10 11" key="1">
    <citation type="journal article" date="2017" name="PLoS Biol.">
        <title>The sea cucumber genome provides insights into morphological evolution and visceral regeneration.</title>
        <authorList>
            <person name="Zhang X."/>
            <person name="Sun L."/>
            <person name="Yuan J."/>
            <person name="Sun Y."/>
            <person name="Gao Y."/>
            <person name="Zhang L."/>
            <person name="Li S."/>
            <person name="Dai H."/>
            <person name="Hamel J.F."/>
            <person name="Liu C."/>
            <person name="Yu Y."/>
            <person name="Liu S."/>
            <person name="Lin W."/>
            <person name="Guo K."/>
            <person name="Jin S."/>
            <person name="Xu P."/>
            <person name="Storey K.B."/>
            <person name="Huan P."/>
            <person name="Zhang T."/>
            <person name="Zhou Y."/>
            <person name="Zhang J."/>
            <person name="Lin C."/>
            <person name="Li X."/>
            <person name="Xing L."/>
            <person name="Huo D."/>
            <person name="Sun M."/>
            <person name="Wang L."/>
            <person name="Mercier A."/>
            <person name="Li F."/>
            <person name="Yang H."/>
            <person name="Xiang J."/>
        </authorList>
    </citation>
    <scope>NUCLEOTIDE SEQUENCE [LARGE SCALE GENOMIC DNA]</scope>
    <source>
        <strain evidence="10">Shaxun</strain>
        <tissue evidence="10">Muscle</tissue>
    </source>
</reference>
<dbReference type="GO" id="GO:0008488">
    <property type="term" value="F:gamma-glutamyl carboxylase activity"/>
    <property type="evidence" value="ECO:0007669"/>
    <property type="project" value="InterPro"/>
</dbReference>
<feature type="transmembrane region" description="Helical" evidence="8">
    <location>
        <begin position="299"/>
        <end position="320"/>
    </location>
</feature>
<proteinExistence type="predicted"/>
<dbReference type="EMBL" id="MRZV01001739">
    <property type="protein sequence ID" value="PIK36117.1"/>
    <property type="molecule type" value="Genomic_DNA"/>
</dbReference>
<dbReference type="OrthoDB" id="206689at2759"/>
<evidence type="ECO:0000256" key="7">
    <source>
        <dbReference type="SAM" id="MobiDB-lite"/>
    </source>
</evidence>
<evidence type="ECO:0000313" key="10">
    <source>
        <dbReference type="EMBL" id="PIK36117.1"/>
    </source>
</evidence>
<dbReference type="PANTHER" id="PTHR12639">
    <property type="entry name" value="VITAMIN K-DEPENDENT GAMMA-CARBOXYLASE"/>
    <property type="match status" value="1"/>
</dbReference>
<feature type="transmembrane region" description="Helical" evidence="8">
    <location>
        <begin position="239"/>
        <end position="260"/>
    </location>
</feature>
<evidence type="ECO:0000313" key="11">
    <source>
        <dbReference type="Proteomes" id="UP000230750"/>
    </source>
</evidence>
<evidence type="ECO:0000256" key="6">
    <source>
        <dbReference type="ARBA" id="ARBA00023239"/>
    </source>
</evidence>
<dbReference type="InterPro" id="IPR053934">
    <property type="entry name" value="HTTM_dom"/>
</dbReference>
<evidence type="ECO:0000256" key="5">
    <source>
        <dbReference type="ARBA" id="ARBA00023157"/>
    </source>
</evidence>
<dbReference type="InterPro" id="IPR053935">
    <property type="entry name" value="VKGC_lumenal_dom"/>
</dbReference>
<feature type="transmembrane region" description="Helical" evidence="8">
    <location>
        <begin position="109"/>
        <end position="127"/>
    </location>
</feature>
<dbReference type="InterPro" id="IPR011020">
    <property type="entry name" value="HTTM-like"/>
</dbReference>
<accession>A0A2G8JK61</accession>
<dbReference type="PANTHER" id="PTHR12639:SF6">
    <property type="entry name" value="VITAMIN K-DEPENDENT GAMMA-CARBOXYLASE"/>
    <property type="match status" value="1"/>
</dbReference>
<keyword evidence="5" id="KW-1015">Disulfide bond</keyword>
<dbReference type="GO" id="GO:0019842">
    <property type="term" value="F:vitamin binding"/>
    <property type="evidence" value="ECO:0007669"/>
    <property type="project" value="TreeGrafter"/>
</dbReference>
<dbReference type="InterPro" id="IPR007782">
    <property type="entry name" value="VKG_COase"/>
</dbReference>